<feature type="region of interest" description="Disordered" evidence="1">
    <location>
        <begin position="1"/>
        <end position="32"/>
    </location>
</feature>
<name>A0AAU7CM22_9BACT</name>
<organism evidence="2">
    <name type="scientific">Singulisphaera sp. Ch08</name>
    <dbReference type="NCBI Taxonomy" id="3120278"/>
    <lineage>
        <taxon>Bacteria</taxon>
        <taxon>Pseudomonadati</taxon>
        <taxon>Planctomycetota</taxon>
        <taxon>Planctomycetia</taxon>
        <taxon>Isosphaerales</taxon>
        <taxon>Isosphaeraceae</taxon>
        <taxon>Singulisphaera</taxon>
    </lineage>
</organism>
<evidence type="ECO:0000313" key="2">
    <source>
        <dbReference type="EMBL" id="XBH06577.1"/>
    </source>
</evidence>
<protein>
    <submittedName>
        <fullName evidence="2">Uncharacterized protein</fullName>
    </submittedName>
</protein>
<accession>A0AAU7CM22</accession>
<sequence>MIFRADKLLTNLPKPKQPDANEAAAVQEPKGRKAGAISILMNN</sequence>
<dbReference type="AlphaFoldDB" id="A0AAU7CM22"/>
<reference evidence="2" key="1">
    <citation type="submission" date="2024-05" db="EMBL/GenBank/DDBJ databases">
        <title>Planctomycetes of the genus Singulisphaera possess chitinolytic capabilities.</title>
        <authorList>
            <person name="Ivanova A."/>
        </authorList>
    </citation>
    <scope>NUCLEOTIDE SEQUENCE</scope>
    <source>
        <strain evidence="2">Ch08T</strain>
    </source>
</reference>
<evidence type="ECO:0000256" key="1">
    <source>
        <dbReference type="SAM" id="MobiDB-lite"/>
    </source>
</evidence>
<gene>
    <name evidence="2" type="ORF">V5E97_11210</name>
</gene>
<dbReference type="RefSeq" id="WP_406699428.1">
    <property type="nucleotide sequence ID" value="NZ_CP155447.1"/>
</dbReference>
<dbReference type="EMBL" id="CP155447">
    <property type="protein sequence ID" value="XBH06577.1"/>
    <property type="molecule type" value="Genomic_DNA"/>
</dbReference>
<proteinExistence type="predicted"/>